<evidence type="ECO:0000313" key="2">
    <source>
        <dbReference type="Proteomes" id="UP001163603"/>
    </source>
</evidence>
<dbReference type="EMBL" id="CM047743">
    <property type="protein sequence ID" value="KAJ0030468.1"/>
    <property type="molecule type" value="Genomic_DNA"/>
</dbReference>
<protein>
    <submittedName>
        <fullName evidence="1">Uncharacterized protein</fullName>
    </submittedName>
</protein>
<comment type="caution">
    <text evidence="1">The sequence shown here is derived from an EMBL/GenBank/DDBJ whole genome shotgun (WGS) entry which is preliminary data.</text>
</comment>
<gene>
    <name evidence="1" type="ORF">Pint_12636</name>
</gene>
<proteinExistence type="predicted"/>
<reference evidence="2" key="1">
    <citation type="journal article" date="2023" name="G3 (Bethesda)">
        <title>Genome assembly and association tests identify interacting loci associated with vigor, precocity, and sex in interspecific pistachio rootstocks.</title>
        <authorList>
            <person name="Palmer W."/>
            <person name="Jacygrad E."/>
            <person name="Sagayaradj S."/>
            <person name="Cavanaugh K."/>
            <person name="Han R."/>
            <person name="Bertier L."/>
            <person name="Beede B."/>
            <person name="Kafkas S."/>
            <person name="Golino D."/>
            <person name="Preece J."/>
            <person name="Michelmore R."/>
        </authorList>
    </citation>
    <scope>NUCLEOTIDE SEQUENCE [LARGE SCALE GENOMIC DNA]</scope>
</reference>
<dbReference type="Proteomes" id="UP001163603">
    <property type="component" value="Chromosome 8"/>
</dbReference>
<evidence type="ECO:0000313" key="1">
    <source>
        <dbReference type="EMBL" id="KAJ0030468.1"/>
    </source>
</evidence>
<organism evidence="1 2">
    <name type="scientific">Pistacia integerrima</name>
    <dbReference type="NCBI Taxonomy" id="434235"/>
    <lineage>
        <taxon>Eukaryota</taxon>
        <taxon>Viridiplantae</taxon>
        <taxon>Streptophyta</taxon>
        <taxon>Embryophyta</taxon>
        <taxon>Tracheophyta</taxon>
        <taxon>Spermatophyta</taxon>
        <taxon>Magnoliopsida</taxon>
        <taxon>eudicotyledons</taxon>
        <taxon>Gunneridae</taxon>
        <taxon>Pentapetalae</taxon>
        <taxon>rosids</taxon>
        <taxon>malvids</taxon>
        <taxon>Sapindales</taxon>
        <taxon>Anacardiaceae</taxon>
        <taxon>Pistacia</taxon>
    </lineage>
</organism>
<name>A0ACC0Y7H1_9ROSI</name>
<sequence length="59" mass="6368">MRRLLRHPHRHPLTHPDEAPVSSPPAPAKEETPVAPASGASRVYEGLSFVVAAFVALVF</sequence>
<keyword evidence="2" id="KW-1185">Reference proteome</keyword>
<accession>A0ACC0Y7H1</accession>